<dbReference type="PANTHER" id="PTHR33539">
    <property type="entry name" value="UPF0764 PROTEIN C16ORF89"/>
    <property type="match status" value="1"/>
</dbReference>
<comment type="caution">
    <text evidence="2">The sequence shown here is derived from an EMBL/GenBank/DDBJ whole genome shotgun (WGS) entry which is preliminary data.</text>
</comment>
<feature type="region of interest" description="Disordered" evidence="1">
    <location>
        <begin position="466"/>
        <end position="487"/>
    </location>
</feature>
<proteinExistence type="predicted"/>
<dbReference type="EMBL" id="JARBDR010000657">
    <property type="protein sequence ID" value="KAJ8309285.1"/>
    <property type="molecule type" value="Genomic_DNA"/>
</dbReference>
<dbReference type="InterPro" id="IPR031751">
    <property type="entry name" value="DUF4735"/>
</dbReference>
<sequence length="538" mass="61216">MAAATVVTPDSGSDLLQTVIGALEKMVHYYKENYMDLNIDGLFGLRVLEGHMESILQEYASGKHKNLSIQNVNRIKKMLTEATQVCKDAIEFVKRDDEEYYNTMSYVIGQPWSYFLKHKQVEPDLRWHPETYLQHKTRILDETTSDNCMSELIGSQSKEKCKISEKCAKIMTTKGWLWQCSGRKFVCPSLGYYQFLSKKYLEDILTWQNLNGCFGEFPLLEKSNIGQKPVQLSLSQKLLKAANGTRVQDIAPGNSLTANNMKTIQQKDIYRKSNILLNKLKADSKPGTIDEKVLKHVTVNIDQFPKVVKSPTSNISLKQNGNVVIQAGGNLIGKFQDNKNLGSDIDLNQGLNFGMDKNQISQRKLLSVSSSMFDSVNRHQFSNLGFKKRNLLAEKRMKVDIVDGCLAHKTAVAAGALMMYLRYILDPGPLNLRTDPEEFRQRFLMSNELNDKVRSDTNVINKRELNTDKGTDKEKQVTGKSRRHKHDGVKEGALNNNILAAQLHGMDREGGNYYQDDGDYKEKGYENEIMNLKRFKRV</sequence>
<evidence type="ECO:0000256" key="1">
    <source>
        <dbReference type="SAM" id="MobiDB-lite"/>
    </source>
</evidence>
<dbReference type="Pfam" id="PF15882">
    <property type="entry name" value="DUF4735"/>
    <property type="match status" value="2"/>
</dbReference>
<protein>
    <submittedName>
        <fullName evidence="2">Uncharacterized protein</fullName>
    </submittedName>
</protein>
<evidence type="ECO:0000313" key="3">
    <source>
        <dbReference type="Proteomes" id="UP001217089"/>
    </source>
</evidence>
<dbReference type="Proteomes" id="UP001217089">
    <property type="component" value="Unassembled WGS sequence"/>
</dbReference>
<organism evidence="2 3">
    <name type="scientific">Tegillarca granosa</name>
    <name type="common">Malaysian cockle</name>
    <name type="synonym">Anadara granosa</name>
    <dbReference type="NCBI Taxonomy" id="220873"/>
    <lineage>
        <taxon>Eukaryota</taxon>
        <taxon>Metazoa</taxon>
        <taxon>Spiralia</taxon>
        <taxon>Lophotrochozoa</taxon>
        <taxon>Mollusca</taxon>
        <taxon>Bivalvia</taxon>
        <taxon>Autobranchia</taxon>
        <taxon>Pteriomorphia</taxon>
        <taxon>Arcoida</taxon>
        <taxon>Arcoidea</taxon>
        <taxon>Arcidae</taxon>
        <taxon>Tegillarca</taxon>
    </lineage>
</organism>
<feature type="compositionally biased region" description="Basic and acidic residues" evidence="1">
    <location>
        <begin position="466"/>
        <end position="477"/>
    </location>
</feature>
<evidence type="ECO:0000313" key="2">
    <source>
        <dbReference type="EMBL" id="KAJ8309285.1"/>
    </source>
</evidence>
<keyword evidence="3" id="KW-1185">Reference proteome</keyword>
<dbReference type="PANTHER" id="PTHR33539:SF1">
    <property type="entry name" value="UPF0764 PROTEIN C16ORF89"/>
    <property type="match status" value="1"/>
</dbReference>
<name>A0ABQ9F100_TEGGR</name>
<accession>A0ABQ9F100</accession>
<reference evidence="2 3" key="1">
    <citation type="submission" date="2022-12" db="EMBL/GenBank/DDBJ databases">
        <title>Chromosome-level genome of Tegillarca granosa.</title>
        <authorList>
            <person name="Kim J."/>
        </authorList>
    </citation>
    <scope>NUCLEOTIDE SEQUENCE [LARGE SCALE GENOMIC DNA]</scope>
    <source>
        <strain evidence="2">Teg-2019</strain>
        <tissue evidence="2">Adductor muscle</tissue>
    </source>
</reference>
<gene>
    <name evidence="2" type="ORF">KUTeg_014159</name>
</gene>